<name>A0A804K3Y2_MUSAM</name>
<organism evidence="3 4">
    <name type="scientific">Musa acuminata subsp. malaccensis</name>
    <name type="common">Wild banana</name>
    <name type="synonym">Musa malaccensis</name>
    <dbReference type="NCBI Taxonomy" id="214687"/>
    <lineage>
        <taxon>Eukaryota</taxon>
        <taxon>Viridiplantae</taxon>
        <taxon>Streptophyta</taxon>
        <taxon>Embryophyta</taxon>
        <taxon>Tracheophyta</taxon>
        <taxon>Spermatophyta</taxon>
        <taxon>Magnoliopsida</taxon>
        <taxon>Liliopsida</taxon>
        <taxon>Zingiberales</taxon>
        <taxon>Musaceae</taxon>
        <taxon>Musa</taxon>
    </lineage>
</organism>
<keyword evidence="4" id="KW-1185">Reference proteome</keyword>
<dbReference type="EMBL" id="HG996472">
    <property type="protein sequence ID" value="CAG1830847.1"/>
    <property type="molecule type" value="Genomic_DNA"/>
</dbReference>
<dbReference type="EnsemblPlants" id="Ma08_t07410.1">
    <property type="protein sequence ID" value="Ma08_p07410.1"/>
    <property type="gene ID" value="Ma08_g07410"/>
</dbReference>
<evidence type="ECO:0000313" key="2">
    <source>
        <dbReference type="EMBL" id="CAG1830847.1"/>
    </source>
</evidence>
<accession>A0A804K3Y2</accession>
<sequence>MEQTRDGESRVRLRIVEQSDGASIKLADHYGSTFFEPQGDGNDTPPKCVEHGNDSTDPCKIHGEFEAPEKKLTLFAFRLAVLEKAASGPPWRLCHRAREEGLLVHHHHPPHRRRPHLQPEPRARVAEPGHLVPRRGRPVELPSSQVQLPRPPPVTEVHLPAILDQHHENPEQCRPHDPRPTIARRSAAAAAADIAHLRRRPPPVPRPGLPLAECQPSPLLAAAARGLVMPLAHAHAAGGAELWRAEAGRPR</sequence>
<feature type="region of interest" description="Disordered" evidence="1">
    <location>
        <begin position="132"/>
        <end position="152"/>
    </location>
</feature>
<dbReference type="AlphaFoldDB" id="A0A804K3Y2"/>
<dbReference type="Gramene" id="Ma08_t07410.1">
    <property type="protein sequence ID" value="Ma08_p07410.1"/>
    <property type="gene ID" value="Ma08_g07410"/>
</dbReference>
<proteinExistence type="predicted"/>
<dbReference type="Proteomes" id="UP000012960">
    <property type="component" value="Unplaced"/>
</dbReference>
<evidence type="ECO:0000313" key="3">
    <source>
        <dbReference type="EnsemblPlants" id="Ma08_p07410.1"/>
    </source>
</evidence>
<gene>
    <name evidence="2" type="ORF">GSMUA_341010.1</name>
</gene>
<evidence type="ECO:0000256" key="1">
    <source>
        <dbReference type="SAM" id="MobiDB-lite"/>
    </source>
</evidence>
<dbReference type="InParanoid" id="A0A804K3Y2"/>
<protein>
    <submittedName>
        <fullName evidence="2">(wild Malaysian banana) hypothetical protein</fullName>
    </submittedName>
</protein>
<reference evidence="3" key="2">
    <citation type="submission" date="2021-05" db="UniProtKB">
        <authorList>
            <consortium name="EnsemblPlants"/>
        </authorList>
    </citation>
    <scope>IDENTIFICATION</scope>
    <source>
        <strain evidence="3">subsp. malaccensis</strain>
    </source>
</reference>
<reference evidence="2" key="1">
    <citation type="submission" date="2021-03" db="EMBL/GenBank/DDBJ databases">
        <authorList>
            <consortium name="Genoscope - CEA"/>
            <person name="William W."/>
        </authorList>
    </citation>
    <scope>NUCLEOTIDE SEQUENCE</scope>
    <source>
        <strain evidence="2">Doubled-haploid Pahang</strain>
    </source>
</reference>
<evidence type="ECO:0000313" key="4">
    <source>
        <dbReference type="Proteomes" id="UP000012960"/>
    </source>
</evidence>